<accession>A0A5C3F412</accession>
<proteinExistence type="predicted"/>
<feature type="region of interest" description="Disordered" evidence="1">
    <location>
        <begin position="1"/>
        <end position="36"/>
    </location>
</feature>
<dbReference type="Proteomes" id="UP000323386">
    <property type="component" value="Unassembled WGS sequence"/>
</dbReference>
<keyword evidence="3" id="KW-1185">Reference proteome</keyword>
<organism evidence="2 3">
    <name type="scientific">Pseudozyma flocculosa</name>
    <dbReference type="NCBI Taxonomy" id="84751"/>
    <lineage>
        <taxon>Eukaryota</taxon>
        <taxon>Fungi</taxon>
        <taxon>Dikarya</taxon>
        <taxon>Basidiomycota</taxon>
        <taxon>Ustilaginomycotina</taxon>
        <taxon>Ustilaginomycetes</taxon>
        <taxon>Ustilaginales</taxon>
        <taxon>Ustilaginaceae</taxon>
        <taxon>Pseudozyma</taxon>
    </lineage>
</organism>
<feature type="compositionally biased region" description="Polar residues" evidence="1">
    <location>
        <begin position="147"/>
        <end position="160"/>
    </location>
</feature>
<sequence length="382" mass="41059">MAQGRSSSSSTITATFTTTTTTTTFGAPNTQGSTAADRLMPILPPTAETDKHLLACLRARFSVPPQDRGSRFDAFPVSKRREEDRASPSSPDAPKGWRKLISTTRSREGVERERLTRLPEHRCAPRKHPGSGRAAPRARLMPPLVGENNTETRQKASASSDSKRAEAGAYTYIAKRSRPALRDPIGKVSPGQSLPGLPASFLHHRYGSRPAQQRQTSALSIGPASLARLAGLTGGPRMAMEIPRPAQQVAPVASSMGCEEAWDLSGQRAVLETGCLVGVDRPSTRQEIAGACLPACSRGSLKSIMDDQDRALASPDQTETGLDEQEPRKAANKMAQEARSCPTRTTRWSTGGDHHVSTPSPESRLTDHLLLVDKGMVPSFAL</sequence>
<name>A0A5C3F412_9BASI</name>
<evidence type="ECO:0000256" key="1">
    <source>
        <dbReference type="SAM" id="MobiDB-lite"/>
    </source>
</evidence>
<evidence type="ECO:0000313" key="3">
    <source>
        <dbReference type="Proteomes" id="UP000323386"/>
    </source>
</evidence>
<reference evidence="2 3" key="1">
    <citation type="submission" date="2018-03" db="EMBL/GenBank/DDBJ databases">
        <authorList>
            <person name="Guldener U."/>
        </authorList>
    </citation>
    <scope>NUCLEOTIDE SEQUENCE [LARGE SCALE GENOMIC DNA]</scope>
    <source>
        <strain evidence="2 3">DAOM196992</strain>
    </source>
</reference>
<feature type="compositionally biased region" description="Basic and acidic residues" evidence="1">
    <location>
        <begin position="105"/>
        <end position="123"/>
    </location>
</feature>
<feature type="compositionally biased region" description="Low complexity" evidence="1">
    <location>
        <begin position="1"/>
        <end position="24"/>
    </location>
</feature>
<protein>
    <submittedName>
        <fullName evidence="2">Uncharacterized protein</fullName>
    </submittedName>
</protein>
<feature type="compositionally biased region" description="Polar residues" evidence="1">
    <location>
        <begin position="25"/>
        <end position="34"/>
    </location>
</feature>
<evidence type="ECO:0000313" key="2">
    <source>
        <dbReference type="EMBL" id="SPO38189.1"/>
    </source>
</evidence>
<dbReference type="AlphaFoldDB" id="A0A5C3F412"/>
<feature type="region of interest" description="Disordered" evidence="1">
    <location>
        <begin position="334"/>
        <end position="362"/>
    </location>
</feature>
<dbReference type="EMBL" id="OOIP01000009">
    <property type="protein sequence ID" value="SPO38189.1"/>
    <property type="molecule type" value="Genomic_DNA"/>
</dbReference>
<gene>
    <name evidence="2" type="ORF">PSFLO_03666</name>
</gene>
<feature type="region of interest" description="Disordered" evidence="1">
    <location>
        <begin position="65"/>
        <end position="166"/>
    </location>
</feature>